<dbReference type="EMBL" id="CP019640">
    <property type="protein sequence ID" value="AQQ54397.1"/>
    <property type="molecule type" value="Genomic_DNA"/>
</dbReference>
<feature type="domain" description="AB hydrolase-1" evidence="4">
    <location>
        <begin position="33"/>
        <end position="309"/>
    </location>
</feature>
<dbReference type="UniPathway" id="UPA00051">
    <property type="reaction ID" value="UER00074"/>
</dbReference>
<keyword evidence="1 2" id="KW-0808">Transferase</keyword>
<evidence type="ECO:0000256" key="2">
    <source>
        <dbReference type="HAMAP-Rule" id="MF_00296"/>
    </source>
</evidence>
<dbReference type="HAMAP" id="MF_00296">
    <property type="entry name" value="MetX_acyltransf"/>
    <property type="match status" value="1"/>
</dbReference>
<feature type="binding site" evidence="2">
    <location>
        <position position="305"/>
    </location>
    <ligand>
        <name>substrate</name>
    </ligand>
</feature>
<dbReference type="InterPro" id="IPR000073">
    <property type="entry name" value="AB_hydrolase_1"/>
</dbReference>
<dbReference type="GO" id="GO:0009092">
    <property type="term" value="P:homoserine metabolic process"/>
    <property type="evidence" value="ECO:0007669"/>
    <property type="project" value="TreeGrafter"/>
</dbReference>
<dbReference type="GO" id="GO:0009086">
    <property type="term" value="P:methionine biosynthetic process"/>
    <property type="evidence" value="ECO:0007669"/>
    <property type="project" value="UniProtKB-UniRule"/>
</dbReference>
<organism evidence="5 6">
    <name type="scientific">Planococcus lenghuensis</name>
    <dbReference type="NCBI Taxonomy" id="2213202"/>
    <lineage>
        <taxon>Bacteria</taxon>
        <taxon>Bacillati</taxon>
        <taxon>Bacillota</taxon>
        <taxon>Bacilli</taxon>
        <taxon>Bacillales</taxon>
        <taxon>Caryophanaceae</taxon>
        <taxon>Planococcus</taxon>
    </lineage>
</organism>
<dbReference type="PANTHER" id="PTHR32268">
    <property type="entry name" value="HOMOSERINE O-ACETYLTRANSFERASE"/>
    <property type="match status" value="1"/>
</dbReference>
<dbReference type="RefSeq" id="WP_077590288.1">
    <property type="nucleotide sequence ID" value="NZ_CP019640.1"/>
</dbReference>
<dbReference type="Gene3D" id="3.40.50.1820">
    <property type="entry name" value="alpha/beta hydrolase"/>
    <property type="match status" value="1"/>
</dbReference>
<comment type="pathway">
    <text evidence="2">Amino-acid biosynthesis; L-methionine biosynthesis via de novo pathway; O-acetyl-L-homoserine from L-homoserine: step 1/1.</text>
</comment>
<dbReference type="AlphaFoldDB" id="A0A1Q2L2V1"/>
<evidence type="ECO:0000256" key="1">
    <source>
        <dbReference type="ARBA" id="ARBA00022679"/>
    </source>
</evidence>
<keyword evidence="6" id="KW-1185">Reference proteome</keyword>
<comment type="similarity">
    <text evidence="2">Belongs to the AB hydrolase superfamily. MetX family.</text>
</comment>
<name>A0A1Q2L2V1_9BACL</name>
<keyword evidence="2" id="KW-0028">Amino-acid biosynthesis</keyword>
<dbReference type="Proteomes" id="UP000188184">
    <property type="component" value="Chromosome"/>
</dbReference>
<feature type="active site" evidence="2 3">
    <location>
        <position position="304"/>
    </location>
</feature>
<dbReference type="EC" id="2.3.1.31" evidence="2"/>
<accession>A0A1Q2L2V1</accession>
<keyword evidence="2" id="KW-0963">Cytoplasm</keyword>
<protein>
    <recommendedName>
        <fullName evidence="2">Homoserine O-acetyltransferase</fullName>
        <shortName evidence="2">HAT</shortName>
        <ecNumber evidence="2">2.3.1.31</ecNumber>
    </recommendedName>
    <alternativeName>
        <fullName evidence="2">Homoserine transacetylase</fullName>
        <shortName evidence="2">HTA</shortName>
    </alternativeName>
</protein>
<dbReference type="GO" id="GO:0005737">
    <property type="term" value="C:cytoplasm"/>
    <property type="evidence" value="ECO:0007669"/>
    <property type="project" value="UniProtKB-SubCell"/>
</dbReference>
<keyword evidence="2" id="KW-0012">Acyltransferase</keyword>
<gene>
    <name evidence="2" type="primary">metXA</name>
    <name evidence="5" type="ORF">B0X71_15675</name>
</gene>
<comment type="caution">
    <text evidence="2">Lacks conserved residue(s) required for the propagation of feature annotation.</text>
</comment>
<dbReference type="NCBIfam" id="TIGR01392">
    <property type="entry name" value="homoserO_Ac_trn"/>
    <property type="match status" value="1"/>
</dbReference>
<dbReference type="InterPro" id="IPR029058">
    <property type="entry name" value="AB_hydrolase_fold"/>
</dbReference>
<comment type="subunit">
    <text evidence="2">Homodimer.</text>
</comment>
<evidence type="ECO:0000256" key="3">
    <source>
        <dbReference type="PIRSR" id="PIRSR000443-1"/>
    </source>
</evidence>
<evidence type="ECO:0000259" key="4">
    <source>
        <dbReference type="Pfam" id="PF00561"/>
    </source>
</evidence>
<dbReference type="Pfam" id="PF00561">
    <property type="entry name" value="Abhydrolase_1"/>
    <property type="match status" value="1"/>
</dbReference>
<dbReference type="SUPFAM" id="SSF53474">
    <property type="entry name" value="alpha/beta-Hydrolases"/>
    <property type="match status" value="1"/>
</dbReference>
<dbReference type="InterPro" id="IPR008220">
    <property type="entry name" value="HAT_MetX-like"/>
</dbReference>
<feature type="binding site" evidence="2">
    <location>
        <position position="198"/>
    </location>
    <ligand>
        <name>substrate</name>
    </ligand>
</feature>
<reference evidence="5 6" key="1">
    <citation type="submission" date="2017-02" db="EMBL/GenBank/DDBJ databases">
        <title>The complete genomic sequence of a novel cold adapted crude oil-degrading bacterium Planococcus qaidamina Y42.</title>
        <authorList>
            <person name="Yang R."/>
        </authorList>
    </citation>
    <scope>NUCLEOTIDE SEQUENCE [LARGE SCALE GENOMIC DNA]</scope>
    <source>
        <strain evidence="5 6">Y42</strain>
    </source>
</reference>
<keyword evidence="2" id="KW-0486">Methionine biosynthesis</keyword>
<sequence length="334" mass="35873">MKTVEIGSLHLESGAVLPEVTLAYEETGNLQGPVILACHALTGDQYAAGDWWEGLIGSGKAVDTARFHVIAFNALGGCHGSTGPLSVNPATGEPYRAAFPAITIRDMVRAEQQALQVMGIHHVAAVLGGSLGGMRALEWGHLFPETVELIVPMAVTPALSAYGIAFNQIGISAIETDPLYAGGNYASSASLKGLGVARMAGMVTYRSEKLFTERFGRGHNGDSFDVESYLDYQGQKLAARFDANSYIVLLKAMNTHDVTEAKIETEIFALSFTNDLLYPSTTMSDWLKKQPDATHELVETIYGHDGFLTDFSQWGHLIAGKLGALHRVGESLRA</sequence>
<comment type="subcellular location">
    <subcellularLocation>
        <location evidence="2">Cytoplasm</location>
    </subcellularLocation>
</comment>
<dbReference type="PIRSF" id="PIRSF000443">
    <property type="entry name" value="Homoser_Ac_trans"/>
    <property type="match status" value="1"/>
</dbReference>
<dbReference type="PANTHER" id="PTHR32268:SF11">
    <property type="entry name" value="HOMOSERINE O-ACETYLTRANSFERASE"/>
    <property type="match status" value="1"/>
</dbReference>
<dbReference type="KEGG" id="pmar:B0X71_15675"/>
<proteinExistence type="inferred from homology"/>
<feature type="active site" evidence="2 3">
    <location>
        <position position="275"/>
    </location>
</feature>
<evidence type="ECO:0000313" key="6">
    <source>
        <dbReference type="Proteomes" id="UP000188184"/>
    </source>
</evidence>
<evidence type="ECO:0000313" key="5">
    <source>
        <dbReference type="EMBL" id="AQQ54397.1"/>
    </source>
</evidence>
<comment type="function">
    <text evidence="2">Transfers an acetyl group from acetyl-CoA to L-homoserine, forming acetyl-L-homoserine.</text>
</comment>
<dbReference type="OrthoDB" id="9800754at2"/>
<comment type="catalytic activity">
    <reaction evidence="2">
        <text>L-homoserine + acetyl-CoA = O-acetyl-L-homoserine + CoA</text>
        <dbReference type="Rhea" id="RHEA:13701"/>
        <dbReference type="ChEBI" id="CHEBI:57287"/>
        <dbReference type="ChEBI" id="CHEBI:57288"/>
        <dbReference type="ChEBI" id="CHEBI:57476"/>
        <dbReference type="ChEBI" id="CHEBI:57716"/>
        <dbReference type="EC" id="2.3.1.31"/>
    </reaction>
</comment>
<feature type="active site" description="Nucleophile" evidence="2 3">
    <location>
        <position position="130"/>
    </location>
</feature>
<dbReference type="GO" id="GO:0004414">
    <property type="term" value="F:homoserine O-acetyltransferase activity"/>
    <property type="evidence" value="ECO:0007669"/>
    <property type="project" value="UniProtKB-UniRule"/>
</dbReference>
<dbReference type="NCBIfam" id="NF001209">
    <property type="entry name" value="PRK00175.1"/>
    <property type="match status" value="1"/>
</dbReference>